<dbReference type="PANTHER" id="PTHR34301:SF8">
    <property type="entry name" value="ATPASE DOMAIN-CONTAINING PROTEIN"/>
    <property type="match status" value="1"/>
</dbReference>
<keyword evidence="2" id="KW-1185">Reference proteome</keyword>
<sequence length="346" mass="39384">MNTLRHYLEAGQNVVLYGERRIGKTSLVSEAVRGLKGFRSLFIDIYEVQSLHSLCQRIASAVSRKGNQKLLQAFIQSITSLRPTLTLNTEGAPVIGLDAQAVKTPSGLEPILDFLCSDYSSPETVVVFDEFQSILNLPDSREVQAIMRGKIQQQSGAFVFLGSIRQEMRLLFTDYESPFKDSAVLMEVGYLPWDKFQRFLEKKFAESDFTVDEAVWPVIFDITRGHPNETQKLCSALWMGNMDTHRVTLDNLREGYELIFAMQRAQFERDWASLTGIQQRVLRTVARVGGKQLTGKDFLRASDVAHGPTVLRALDRLNDLEILIERDGEQCFTDPFFRLWLLEKGY</sequence>
<dbReference type="EMBL" id="JACHVB010000021">
    <property type="protein sequence ID" value="MBC2594339.1"/>
    <property type="molecule type" value="Genomic_DNA"/>
</dbReference>
<dbReference type="RefSeq" id="WP_185675325.1">
    <property type="nucleotide sequence ID" value="NZ_JACHVB010000021.1"/>
</dbReference>
<protein>
    <submittedName>
        <fullName evidence="1">ATP-binding protein</fullName>
    </submittedName>
</protein>
<keyword evidence="1" id="KW-0547">Nucleotide-binding</keyword>
<dbReference type="Proteomes" id="UP000546464">
    <property type="component" value="Unassembled WGS sequence"/>
</dbReference>
<dbReference type="AlphaFoldDB" id="A0A842HDP3"/>
<gene>
    <name evidence="1" type="ORF">H5P28_08720</name>
</gene>
<keyword evidence="1" id="KW-0067">ATP-binding</keyword>
<evidence type="ECO:0000313" key="2">
    <source>
        <dbReference type="Proteomes" id="UP000546464"/>
    </source>
</evidence>
<proteinExistence type="predicted"/>
<comment type="caution">
    <text evidence="1">The sequence shown here is derived from an EMBL/GenBank/DDBJ whole genome shotgun (WGS) entry which is preliminary data.</text>
</comment>
<name>A0A842HDP3_9BACT</name>
<dbReference type="InterPro" id="IPR027417">
    <property type="entry name" value="P-loop_NTPase"/>
</dbReference>
<dbReference type="PANTHER" id="PTHR34301">
    <property type="entry name" value="DNA-BINDING PROTEIN-RELATED"/>
    <property type="match status" value="1"/>
</dbReference>
<reference evidence="1 2" key="1">
    <citation type="submission" date="2020-07" db="EMBL/GenBank/DDBJ databases">
        <authorList>
            <person name="Feng X."/>
        </authorList>
    </citation>
    <scope>NUCLEOTIDE SEQUENCE [LARGE SCALE GENOMIC DNA]</scope>
    <source>
        <strain evidence="1 2">JCM31066</strain>
    </source>
</reference>
<dbReference type="GO" id="GO:0005524">
    <property type="term" value="F:ATP binding"/>
    <property type="evidence" value="ECO:0007669"/>
    <property type="project" value="UniProtKB-KW"/>
</dbReference>
<evidence type="ECO:0000313" key="1">
    <source>
        <dbReference type="EMBL" id="MBC2594339.1"/>
    </source>
</evidence>
<accession>A0A842HDP3</accession>
<organism evidence="1 2">
    <name type="scientific">Ruficoccus amylovorans</name>
    <dbReference type="NCBI Taxonomy" id="1804625"/>
    <lineage>
        <taxon>Bacteria</taxon>
        <taxon>Pseudomonadati</taxon>
        <taxon>Verrucomicrobiota</taxon>
        <taxon>Opitutia</taxon>
        <taxon>Puniceicoccales</taxon>
        <taxon>Cerasicoccaceae</taxon>
        <taxon>Ruficoccus</taxon>
    </lineage>
</organism>
<dbReference type="SUPFAM" id="SSF52540">
    <property type="entry name" value="P-loop containing nucleoside triphosphate hydrolases"/>
    <property type="match status" value="1"/>
</dbReference>
<dbReference type="Gene3D" id="3.40.50.300">
    <property type="entry name" value="P-loop containing nucleotide triphosphate hydrolases"/>
    <property type="match status" value="1"/>
</dbReference>